<evidence type="ECO:0000256" key="1">
    <source>
        <dbReference type="SAM" id="SignalP"/>
    </source>
</evidence>
<evidence type="ECO:0000313" key="2">
    <source>
        <dbReference type="EMBL" id="SET32734.1"/>
    </source>
</evidence>
<dbReference type="EMBL" id="FOIN01000006">
    <property type="protein sequence ID" value="SET32734.1"/>
    <property type="molecule type" value="Genomic_DNA"/>
</dbReference>
<evidence type="ECO:0008006" key="4">
    <source>
        <dbReference type="Google" id="ProtNLM"/>
    </source>
</evidence>
<gene>
    <name evidence="2" type="ORF">SAMN04489758_10683</name>
</gene>
<feature type="signal peptide" evidence="1">
    <location>
        <begin position="1"/>
        <end position="22"/>
    </location>
</feature>
<keyword evidence="1" id="KW-0732">Signal</keyword>
<reference evidence="3" key="1">
    <citation type="submission" date="2016-10" db="EMBL/GenBank/DDBJ databases">
        <authorList>
            <person name="Varghese N."/>
            <person name="Submissions S."/>
        </authorList>
    </citation>
    <scope>NUCLEOTIDE SEQUENCE [LARGE SCALE GENOMIC DNA]</scope>
    <source>
        <strain evidence="3">DSM 1551</strain>
    </source>
</reference>
<proteinExistence type="predicted"/>
<sequence>MKKILTSLLLMLVIFSPIEICGLDSNTSESIYYKYLEDGSYYEITISENTMTRASSTKTATKRAKYVNSSNVTVWEVSVTGTFTYNGTSSTCTASSVAAKSYSTNWKITSQSASKSENKAIAKATAKYYYDGSLVTTANKTVTLTCDKNGNLS</sequence>
<evidence type="ECO:0000313" key="3">
    <source>
        <dbReference type="Proteomes" id="UP000198558"/>
    </source>
</evidence>
<keyword evidence="3" id="KW-1185">Reference proteome</keyword>
<name>A0A1I0DLL2_9FIRM</name>
<feature type="chain" id="PRO_5039383638" description="Ig-like domain-containing protein" evidence="1">
    <location>
        <begin position="23"/>
        <end position="153"/>
    </location>
</feature>
<accession>A0A1I0DLL2</accession>
<organism evidence="2 3">
    <name type="scientific">Thomasclavelia cocleata</name>
    <dbReference type="NCBI Taxonomy" id="69824"/>
    <lineage>
        <taxon>Bacteria</taxon>
        <taxon>Bacillati</taxon>
        <taxon>Bacillota</taxon>
        <taxon>Erysipelotrichia</taxon>
        <taxon>Erysipelotrichales</taxon>
        <taxon>Coprobacillaceae</taxon>
        <taxon>Thomasclavelia</taxon>
    </lineage>
</organism>
<dbReference type="Proteomes" id="UP000198558">
    <property type="component" value="Unassembled WGS sequence"/>
</dbReference>
<dbReference type="RefSeq" id="WP_092352914.1">
    <property type="nucleotide sequence ID" value="NZ_FOIN01000006.1"/>
</dbReference>
<dbReference type="OrthoDB" id="2068327at2"/>
<dbReference type="AlphaFoldDB" id="A0A1I0DLL2"/>
<protein>
    <recommendedName>
        <fullName evidence="4">Ig-like domain-containing protein</fullName>
    </recommendedName>
</protein>
<dbReference type="GeneID" id="78287919"/>